<dbReference type="InterPro" id="IPR011010">
    <property type="entry name" value="DNA_brk_join_enz"/>
</dbReference>
<sequence length="381" mass="43866">MAKKTNCTINGKEYYRIYRKVGMKVNELGIWVDDRKAFYGSCKREAEEEYQKYMERKKAGTVTNKCLGQVIDQWVENVFKASDLSNSTKGHYIAAYENLLQKNDIAGQLPEAVTALDLQVFYNSCSAPAASVKALHYFLRHFYKYAELNGICRDITHSVTPPGKPKIDAQANFLTVDVWEDADLQKLVASMGNHRMRFLVILAVNTGCRIGELLAITYKDIKNGKLYITKQLSEAPRMDDSTEKLYEETVKTSASIRIIPLSNYVIAELDRHKAWQRTEMMKRGYRTEYLFTTSKGTWYRQRNVRKSLERFYRRIDVPHHKFHAFRATFGTNLCRAGVPIEETAKLMGHADISITAKYYVHVNADQKKQAVEKISTFSILE</sequence>
<reference evidence="5 6" key="1">
    <citation type="submission" date="2022-06" db="EMBL/GenBank/DDBJ databases">
        <title>Isolation of gut microbiota from human fecal samples.</title>
        <authorList>
            <person name="Pamer E.G."/>
            <person name="Barat B."/>
            <person name="Waligurski E."/>
            <person name="Medina S."/>
            <person name="Paddock L."/>
            <person name="Mostad J."/>
        </authorList>
    </citation>
    <scope>NUCLEOTIDE SEQUENCE [LARGE SCALE GENOMIC DNA]</scope>
    <source>
        <strain evidence="5 6">SL.3.17</strain>
    </source>
</reference>
<evidence type="ECO:0000313" key="6">
    <source>
        <dbReference type="Proteomes" id="UP001524502"/>
    </source>
</evidence>
<proteinExistence type="inferred from homology"/>
<dbReference type="CDD" id="cd01189">
    <property type="entry name" value="INT_ICEBs1_C_like"/>
    <property type="match status" value="1"/>
</dbReference>
<dbReference type="InterPro" id="IPR013762">
    <property type="entry name" value="Integrase-like_cat_sf"/>
</dbReference>
<dbReference type="InterPro" id="IPR002104">
    <property type="entry name" value="Integrase_catalytic"/>
</dbReference>
<name>A0ABT1RT11_9FIRM</name>
<keyword evidence="3" id="KW-0233">DNA recombination</keyword>
<dbReference type="Pfam" id="PF00589">
    <property type="entry name" value="Phage_integrase"/>
    <property type="match status" value="1"/>
</dbReference>
<protein>
    <submittedName>
        <fullName evidence="5">Site-specific integrase</fullName>
    </submittedName>
</protein>
<organism evidence="5 6">
    <name type="scientific">Anaerovorax odorimutans</name>
    <dbReference type="NCBI Taxonomy" id="109327"/>
    <lineage>
        <taxon>Bacteria</taxon>
        <taxon>Bacillati</taxon>
        <taxon>Bacillota</taxon>
        <taxon>Clostridia</taxon>
        <taxon>Peptostreptococcales</taxon>
        <taxon>Anaerovoracaceae</taxon>
        <taxon>Anaerovorax</taxon>
    </lineage>
</organism>
<comment type="similarity">
    <text evidence="1">Belongs to the 'phage' integrase family.</text>
</comment>
<feature type="domain" description="Tyr recombinase" evidence="4">
    <location>
        <begin position="169"/>
        <end position="372"/>
    </location>
</feature>
<dbReference type="Gene3D" id="1.10.443.10">
    <property type="entry name" value="Intergrase catalytic core"/>
    <property type="match status" value="1"/>
</dbReference>
<dbReference type="InterPro" id="IPR050090">
    <property type="entry name" value="Tyrosine_recombinase_XerCD"/>
</dbReference>
<evidence type="ECO:0000256" key="2">
    <source>
        <dbReference type="ARBA" id="ARBA00023125"/>
    </source>
</evidence>
<accession>A0ABT1RT11</accession>
<dbReference type="PANTHER" id="PTHR30349">
    <property type="entry name" value="PHAGE INTEGRASE-RELATED"/>
    <property type="match status" value="1"/>
</dbReference>
<evidence type="ECO:0000256" key="3">
    <source>
        <dbReference type="ARBA" id="ARBA00023172"/>
    </source>
</evidence>
<dbReference type="EMBL" id="JANFXK010000019">
    <property type="protein sequence ID" value="MCQ4638006.1"/>
    <property type="molecule type" value="Genomic_DNA"/>
</dbReference>
<evidence type="ECO:0000313" key="5">
    <source>
        <dbReference type="EMBL" id="MCQ4638006.1"/>
    </source>
</evidence>
<evidence type="ECO:0000256" key="1">
    <source>
        <dbReference type="ARBA" id="ARBA00008857"/>
    </source>
</evidence>
<dbReference type="RefSeq" id="WP_256133198.1">
    <property type="nucleotide sequence ID" value="NZ_JANFXK010000019.1"/>
</dbReference>
<comment type="caution">
    <text evidence="5">The sequence shown here is derived from an EMBL/GenBank/DDBJ whole genome shotgun (WGS) entry which is preliminary data.</text>
</comment>
<keyword evidence="2" id="KW-0238">DNA-binding</keyword>
<dbReference type="SUPFAM" id="SSF56349">
    <property type="entry name" value="DNA breaking-rejoining enzymes"/>
    <property type="match status" value="1"/>
</dbReference>
<dbReference type="PANTHER" id="PTHR30349:SF41">
    <property type="entry name" value="INTEGRASE_RECOMBINASE PROTEIN MJ0367-RELATED"/>
    <property type="match status" value="1"/>
</dbReference>
<gene>
    <name evidence="5" type="ORF">NE619_14815</name>
</gene>
<keyword evidence="6" id="KW-1185">Reference proteome</keyword>
<dbReference type="Proteomes" id="UP001524502">
    <property type="component" value="Unassembled WGS sequence"/>
</dbReference>
<evidence type="ECO:0000259" key="4">
    <source>
        <dbReference type="PROSITE" id="PS51898"/>
    </source>
</evidence>
<dbReference type="PROSITE" id="PS51898">
    <property type="entry name" value="TYR_RECOMBINASE"/>
    <property type="match status" value="1"/>
</dbReference>